<name>A0A545AYS9_9ACTN</name>
<evidence type="ECO:0000259" key="2">
    <source>
        <dbReference type="Pfam" id="PF13628"/>
    </source>
</evidence>
<sequence length="244" mass="25859">MKRSLGGIGYVLREQRRPGRDGAMRRRLTALIVTIGALLAVAAPAHAAPVAGVNAQDQSYLRGAHQANLAAIAAARIAIRKATEQDTRDLANRWLTDHTKLDNDLRPVAKKLGVDLPARPDTTQQATLNRYEQTSGSSFDGLWVTTQRQGQASYRRLIEAEVTSGQNAEVKALARQASPVVAAHAASLDDSAPAVGAAPGQVDSGRGISPGNRPTIAATLAAIGLAFLVGSAWLWRRRSAGHLE</sequence>
<dbReference type="EMBL" id="VIRS01000002">
    <property type="protein sequence ID" value="TQS46483.1"/>
    <property type="molecule type" value="Genomic_DNA"/>
</dbReference>
<dbReference type="OrthoDB" id="3405189at2"/>
<feature type="transmembrane region" description="Helical" evidence="1">
    <location>
        <begin position="216"/>
        <end position="235"/>
    </location>
</feature>
<proteinExistence type="predicted"/>
<comment type="caution">
    <text evidence="3">The sequence shown here is derived from an EMBL/GenBank/DDBJ whole genome shotgun (WGS) entry which is preliminary data.</text>
</comment>
<protein>
    <submittedName>
        <fullName evidence="3">DUF4142 domain-containing protein</fullName>
    </submittedName>
</protein>
<evidence type="ECO:0000313" key="4">
    <source>
        <dbReference type="Proteomes" id="UP000317982"/>
    </source>
</evidence>
<accession>A0A545AYS9</accession>
<reference evidence="3 4" key="1">
    <citation type="submission" date="2019-07" db="EMBL/GenBank/DDBJ databases">
        <title>Cryptosporangium phraense sp. nov., isolated from plant litter.</title>
        <authorList>
            <person name="Suriyachadkun C."/>
        </authorList>
    </citation>
    <scope>NUCLEOTIDE SEQUENCE [LARGE SCALE GENOMIC DNA]</scope>
    <source>
        <strain evidence="3 4">A-T 5661</strain>
    </source>
</reference>
<dbReference type="InParanoid" id="A0A545AYS9"/>
<evidence type="ECO:0000256" key="1">
    <source>
        <dbReference type="SAM" id="Phobius"/>
    </source>
</evidence>
<evidence type="ECO:0000313" key="3">
    <source>
        <dbReference type="EMBL" id="TQS46483.1"/>
    </source>
</evidence>
<keyword evidence="1" id="KW-0812">Transmembrane</keyword>
<dbReference type="PANTHER" id="PTHR38593">
    <property type="entry name" value="BLR2558 PROTEIN"/>
    <property type="match status" value="1"/>
</dbReference>
<dbReference type="Gene3D" id="1.20.1260.10">
    <property type="match status" value="1"/>
</dbReference>
<dbReference type="InterPro" id="IPR012347">
    <property type="entry name" value="Ferritin-like"/>
</dbReference>
<keyword evidence="1" id="KW-0472">Membrane</keyword>
<gene>
    <name evidence="3" type="ORF">FL583_03605</name>
</gene>
<keyword evidence="1" id="KW-1133">Transmembrane helix</keyword>
<dbReference type="AlphaFoldDB" id="A0A545AYS9"/>
<dbReference type="PANTHER" id="PTHR38593:SF1">
    <property type="entry name" value="BLR2558 PROTEIN"/>
    <property type="match status" value="1"/>
</dbReference>
<dbReference type="InterPro" id="IPR025419">
    <property type="entry name" value="DUF4142"/>
</dbReference>
<feature type="domain" description="DUF4142" evidence="2">
    <location>
        <begin position="56"/>
        <end position="187"/>
    </location>
</feature>
<keyword evidence="4" id="KW-1185">Reference proteome</keyword>
<organism evidence="3 4">
    <name type="scientific">Cryptosporangium phraense</name>
    <dbReference type="NCBI Taxonomy" id="2593070"/>
    <lineage>
        <taxon>Bacteria</taxon>
        <taxon>Bacillati</taxon>
        <taxon>Actinomycetota</taxon>
        <taxon>Actinomycetes</taxon>
        <taxon>Cryptosporangiales</taxon>
        <taxon>Cryptosporangiaceae</taxon>
        <taxon>Cryptosporangium</taxon>
    </lineage>
</organism>
<dbReference type="Pfam" id="PF13628">
    <property type="entry name" value="DUF4142"/>
    <property type="match status" value="1"/>
</dbReference>
<dbReference type="Proteomes" id="UP000317982">
    <property type="component" value="Unassembled WGS sequence"/>
</dbReference>